<organism evidence="2 3">
    <name type="scientific">Brassica carinata</name>
    <name type="common">Ethiopian mustard</name>
    <name type="synonym">Abyssinian cabbage</name>
    <dbReference type="NCBI Taxonomy" id="52824"/>
    <lineage>
        <taxon>Eukaryota</taxon>
        <taxon>Viridiplantae</taxon>
        <taxon>Streptophyta</taxon>
        <taxon>Embryophyta</taxon>
        <taxon>Tracheophyta</taxon>
        <taxon>Spermatophyta</taxon>
        <taxon>Magnoliopsida</taxon>
        <taxon>eudicotyledons</taxon>
        <taxon>Gunneridae</taxon>
        <taxon>Pentapetalae</taxon>
        <taxon>rosids</taxon>
        <taxon>malvids</taxon>
        <taxon>Brassicales</taxon>
        <taxon>Brassicaceae</taxon>
        <taxon>Brassiceae</taxon>
        <taxon>Brassica</taxon>
    </lineage>
</organism>
<keyword evidence="3" id="KW-1185">Reference proteome</keyword>
<sequence>MQILKQGFKALNLVGLCLCHSDIYDPEGNTKREVFRNYLEPNGILDTLTIGQIMCLSQAVLNSDCAMYNRSAYLKLSNYFLTIYDSMDEDETLKKLI</sequence>
<reference evidence="2 3" key="1">
    <citation type="submission" date="2020-02" db="EMBL/GenBank/DDBJ databases">
        <authorList>
            <person name="Ma Q."/>
            <person name="Huang Y."/>
            <person name="Song X."/>
            <person name="Pei D."/>
        </authorList>
    </citation>
    <scope>NUCLEOTIDE SEQUENCE [LARGE SCALE GENOMIC DNA]</scope>
    <source>
        <strain evidence="2">Sxm20200214</strain>
        <tissue evidence="2">Leaf</tissue>
    </source>
</reference>
<feature type="signal peptide" evidence="1">
    <location>
        <begin position="1"/>
        <end position="19"/>
    </location>
</feature>
<protein>
    <submittedName>
        <fullName evidence="2">Uncharacterized protein</fullName>
    </submittedName>
</protein>
<evidence type="ECO:0000313" key="2">
    <source>
        <dbReference type="EMBL" id="KAG2266064.1"/>
    </source>
</evidence>
<evidence type="ECO:0000313" key="3">
    <source>
        <dbReference type="Proteomes" id="UP000886595"/>
    </source>
</evidence>
<feature type="chain" id="PRO_5036448929" evidence="1">
    <location>
        <begin position="20"/>
        <end position="97"/>
    </location>
</feature>
<comment type="caution">
    <text evidence="2">The sequence shown here is derived from an EMBL/GenBank/DDBJ whole genome shotgun (WGS) entry which is preliminary data.</text>
</comment>
<keyword evidence="1" id="KW-0732">Signal</keyword>
<proteinExistence type="predicted"/>
<evidence type="ECO:0000256" key="1">
    <source>
        <dbReference type="SAM" id="SignalP"/>
    </source>
</evidence>
<dbReference type="EMBL" id="JAAMPC010000014">
    <property type="protein sequence ID" value="KAG2266064.1"/>
    <property type="molecule type" value="Genomic_DNA"/>
</dbReference>
<name>A0A8X7QEU1_BRACI</name>
<gene>
    <name evidence="2" type="ORF">Bca52824_073143</name>
</gene>
<dbReference type="OrthoDB" id="10615911at2759"/>
<accession>A0A8X7QEU1</accession>
<dbReference type="AlphaFoldDB" id="A0A8X7QEU1"/>
<dbReference type="Proteomes" id="UP000886595">
    <property type="component" value="Unassembled WGS sequence"/>
</dbReference>